<dbReference type="GO" id="GO:0016757">
    <property type="term" value="F:glycosyltransferase activity"/>
    <property type="evidence" value="ECO:0007669"/>
    <property type="project" value="TreeGrafter"/>
</dbReference>
<organism evidence="3 4">
    <name type="scientific">Pigmentiphaga aceris</name>
    <dbReference type="NCBI Taxonomy" id="1940612"/>
    <lineage>
        <taxon>Bacteria</taxon>
        <taxon>Pseudomonadati</taxon>
        <taxon>Pseudomonadota</taxon>
        <taxon>Betaproteobacteria</taxon>
        <taxon>Burkholderiales</taxon>
        <taxon>Alcaligenaceae</taxon>
        <taxon>Pigmentiphaga</taxon>
    </lineage>
</organism>
<keyword evidence="4" id="KW-1185">Reference proteome</keyword>
<dbReference type="Pfam" id="PF13439">
    <property type="entry name" value="Glyco_transf_4"/>
    <property type="match status" value="1"/>
</dbReference>
<dbReference type="EMBL" id="CP043046">
    <property type="protein sequence ID" value="QEI07450.1"/>
    <property type="molecule type" value="Genomic_DNA"/>
</dbReference>
<dbReference type="CDD" id="cd03801">
    <property type="entry name" value="GT4_PimA-like"/>
    <property type="match status" value="1"/>
</dbReference>
<dbReference type="Proteomes" id="UP000325161">
    <property type="component" value="Chromosome"/>
</dbReference>
<dbReference type="PANTHER" id="PTHR46401">
    <property type="entry name" value="GLYCOSYLTRANSFERASE WBBK-RELATED"/>
    <property type="match status" value="1"/>
</dbReference>
<sequence length="356" mass="39184">MKIGISCHGFGHGGGIERYTMDLVNGLHALGIRPVVFAKSFDTSIPEYAWIEPVRISVRGWPGKLRDHVFSHRLQKLKRLHNVDLLIACNRTTVSDIAICGGTHIGHILNRKKPAGFWDRRQINLERQHYAHASVVVAHAELMAAELREHYQVEDSRIHVLYPPIDAQRFSPVDADERLRLRTALGLPTDRVVFLFPSSSHVRKGLPQLAAYFAQSTQPILLAVLGRPVDQTWPNVQYLGYHPDIENAYRAADYAILASRYEPFGLVGPEAVLCGTPAVLASNVGCTEVLSADAVMRFELDDPASLAACIGDAVARVQRGDGRLTDPRSHLSYDPDMAAHARAILSTAGACPTVQA</sequence>
<protein>
    <submittedName>
        <fullName evidence="3">Glycosyltransferase family 4 protein</fullName>
    </submittedName>
</protein>
<reference evidence="3 4" key="1">
    <citation type="submission" date="2019-08" db="EMBL/GenBank/DDBJ databases">
        <title>Amphibian skin-associated Pigmentiphaga: genome sequence and occurrence across geography and hosts.</title>
        <authorList>
            <person name="Bletz M.C."/>
            <person name="Bunk B."/>
            <person name="Sproeer C."/>
            <person name="Biwer P."/>
            <person name="Reiter S."/>
            <person name="Rabemananjara F.C.E."/>
            <person name="Schulz S."/>
            <person name="Overmann J."/>
            <person name="Vences M."/>
        </authorList>
    </citation>
    <scope>NUCLEOTIDE SEQUENCE [LARGE SCALE GENOMIC DNA]</scope>
    <source>
        <strain evidence="3 4">Mada1488</strain>
    </source>
</reference>
<dbReference type="OrthoDB" id="433681at2"/>
<dbReference type="PANTHER" id="PTHR46401:SF2">
    <property type="entry name" value="GLYCOSYLTRANSFERASE WBBK-RELATED"/>
    <property type="match status" value="1"/>
</dbReference>
<proteinExistence type="predicted"/>
<gene>
    <name evidence="3" type="ORF">FXN63_17600</name>
</gene>
<dbReference type="RefSeq" id="WP_148816497.1">
    <property type="nucleotide sequence ID" value="NZ_CP043046.1"/>
</dbReference>
<feature type="domain" description="Glycosyltransferase subfamily 4-like N-terminal" evidence="2">
    <location>
        <begin position="14"/>
        <end position="169"/>
    </location>
</feature>
<dbReference type="KEGG" id="pacr:FXN63_17600"/>
<dbReference type="Pfam" id="PF13692">
    <property type="entry name" value="Glyco_trans_1_4"/>
    <property type="match status" value="1"/>
</dbReference>
<keyword evidence="1 3" id="KW-0808">Transferase</keyword>
<evidence type="ECO:0000259" key="2">
    <source>
        <dbReference type="Pfam" id="PF13439"/>
    </source>
</evidence>
<dbReference type="InterPro" id="IPR028098">
    <property type="entry name" value="Glyco_trans_4-like_N"/>
</dbReference>
<accession>A0A5C0B2N8</accession>
<dbReference type="GO" id="GO:0009103">
    <property type="term" value="P:lipopolysaccharide biosynthetic process"/>
    <property type="evidence" value="ECO:0007669"/>
    <property type="project" value="TreeGrafter"/>
</dbReference>
<evidence type="ECO:0000313" key="4">
    <source>
        <dbReference type="Proteomes" id="UP000325161"/>
    </source>
</evidence>
<evidence type="ECO:0000313" key="3">
    <source>
        <dbReference type="EMBL" id="QEI07450.1"/>
    </source>
</evidence>
<evidence type="ECO:0000256" key="1">
    <source>
        <dbReference type="ARBA" id="ARBA00022679"/>
    </source>
</evidence>
<dbReference type="Gene3D" id="3.40.50.2000">
    <property type="entry name" value="Glycogen Phosphorylase B"/>
    <property type="match status" value="2"/>
</dbReference>
<dbReference type="SUPFAM" id="SSF53756">
    <property type="entry name" value="UDP-Glycosyltransferase/glycogen phosphorylase"/>
    <property type="match status" value="1"/>
</dbReference>
<name>A0A5C0B2N8_9BURK</name>
<dbReference type="AlphaFoldDB" id="A0A5C0B2N8"/>